<dbReference type="Gene3D" id="1.20.5.3310">
    <property type="match status" value="1"/>
</dbReference>
<evidence type="ECO:0000313" key="13">
    <source>
        <dbReference type="Proteomes" id="UP000581135"/>
    </source>
</evidence>
<dbReference type="GO" id="GO:0043953">
    <property type="term" value="P:protein transport by the Tat complex"/>
    <property type="evidence" value="ECO:0007669"/>
    <property type="project" value="UniProtKB-UniRule"/>
</dbReference>
<protein>
    <recommendedName>
        <fullName evidence="9">Sec-independent protein translocase protein TatB</fullName>
    </recommendedName>
</protein>
<dbReference type="InterPro" id="IPR018448">
    <property type="entry name" value="TatB"/>
</dbReference>
<keyword evidence="13" id="KW-1185">Reference proteome</keyword>
<dbReference type="PRINTS" id="PR01506">
    <property type="entry name" value="TATBPROTEIN"/>
</dbReference>
<name>A0A839SSU6_9PROT</name>
<feature type="compositionally biased region" description="Basic and acidic residues" evidence="10">
    <location>
        <begin position="105"/>
        <end position="116"/>
    </location>
</feature>
<keyword evidence="4 9" id="KW-0812">Transmembrane</keyword>
<comment type="function">
    <text evidence="9">Part of the twin-arginine translocation (Tat) system that transports large folded proteins containing a characteristic twin-arginine motif in their signal peptide across membranes. Together with TatC, TatB is part of a receptor directly interacting with Tat signal peptides. TatB may form an oligomeric binding site that transiently accommodates folded Tat precursor proteins before their translocation.</text>
</comment>
<evidence type="ECO:0000256" key="4">
    <source>
        <dbReference type="ARBA" id="ARBA00022692"/>
    </source>
</evidence>
<evidence type="ECO:0000256" key="11">
    <source>
        <dbReference type="SAM" id="Phobius"/>
    </source>
</evidence>
<feature type="region of interest" description="Disordered" evidence="10">
    <location>
        <begin position="65"/>
        <end position="166"/>
    </location>
</feature>
<comment type="subunit">
    <text evidence="9">The Tat system comprises two distinct complexes: a TatABC complex, containing multiple copies of TatA, TatB and TatC subunits, and a separate TatA complex, containing only TatA subunits. Substrates initially bind to the TatABC complex, which probably triggers association of the separate TatA complex to form the active translocon.</text>
</comment>
<evidence type="ECO:0000256" key="3">
    <source>
        <dbReference type="ARBA" id="ARBA00022475"/>
    </source>
</evidence>
<gene>
    <name evidence="9" type="primary">tatB</name>
    <name evidence="12" type="ORF">FHR98_001839</name>
</gene>
<dbReference type="RefSeq" id="WP_183416368.1">
    <property type="nucleotide sequence ID" value="NZ_JACHXA010000004.1"/>
</dbReference>
<dbReference type="PANTHER" id="PTHR33162:SF1">
    <property type="entry name" value="SEC-INDEPENDENT PROTEIN TRANSLOCASE PROTEIN TATA, CHLOROPLASTIC"/>
    <property type="match status" value="1"/>
</dbReference>
<organism evidence="12 13">
    <name type="scientific">Limibacillus halophilus</name>
    <dbReference type="NCBI Taxonomy" id="1579333"/>
    <lineage>
        <taxon>Bacteria</taxon>
        <taxon>Pseudomonadati</taxon>
        <taxon>Pseudomonadota</taxon>
        <taxon>Alphaproteobacteria</taxon>
        <taxon>Rhodospirillales</taxon>
        <taxon>Rhodovibrionaceae</taxon>
        <taxon>Limibacillus</taxon>
    </lineage>
</organism>
<comment type="subcellular location">
    <subcellularLocation>
        <location evidence="9">Cell membrane</location>
        <topology evidence="9">Single-pass membrane protein</topology>
    </subcellularLocation>
    <subcellularLocation>
        <location evidence="1">Membrane</location>
        <topology evidence="1">Single-pass membrane protein</topology>
    </subcellularLocation>
</comment>
<dbReference type="HAMAP" id="MF_00237">
    <property type="entry name" value="TatB"/>
    <property type="match status" value="1"/>
</dbReference>
<dbReference type="GO" id="GO:0033281">
    <property type="term" value="C:TAT protein transport complex"/>
    <property type="evidence" value="ECO:0007669"/>
    <property type="project" value="UniProtKB-UniRule"/>
</dbReference>
<reference evidence="12 13" key="1">
    <citation type="submission" date="2020-08" db="EMBL/GenBank/DDBJ databases">
        <title>Genomic Encyclopedia of Type Strains, Phase III (KMG-III): the genomes of soil and plant-associated and newly described type strains.</title>
        <authorList>
            <person name="Whitman W."/>
        </authorList>
    </citation>
    <scope>NUCLEOTIDE SEQUENCE [LARGE SCALE GENOMIC DNA]</scope>
    <source>
        <strain evidence="12 13">CECT 8803</strain>
    </source>
</reference>
<accession>A0A839SSU6</accession>
<dbReference type="EMBL" id="JACHXA010000004">
    <property type="protein sequence ID" value="MBB3065552.1"/>
    <property type="molecule type" value="Genomic_DNA"/>
</dbReference>
<keyword evidence="3 9" id="KW-1003">Cell membrane</keyword>
<dbReference type="Proteomes" id="UP000581135">
    <property type="component" value="Unassembled WGS sequence"/>
</dbReference>
<evidence type="ECO:0000256" key="1">
    <source>
        <dbReference type="ARBA" id="ARBA00004167"/>
    </source>
</evidence>
<evidence type="ECO:0000313" key="12">
    <source>
        <dbReference type="EMBL" id="MBB3065552.1"/>
    </source>
</evidence>
<proteinExistence type="inferred from homology"/>
<feature type="compositionally biased region" description="Basic and acidic residues" evidence="10">
    <location>
        <begin position="154"/>
        <end position="166"/>
    </location>
</feature>
<dbReference type="GO" id="GO:0008320">
    <property type="term" value="F:protein transmembrane transporter activity"/>
    <property type="evidence" value="ECO:0007669"/>
    <property type="project" value="UniProtKB-UniRule"/>
</dbReference>
<keyword evidence="6 9" id="KW-1133">Transmembrane helix</keyword>
<sequence length="166" mass="17824">MFDIGWTEMAIIALIALVVIGPKDLPGAMRTVGHWVRKIRTVARDFQSGLDDMIRESELSEARKSIEGASNLNPKKILEDTVDPTGDVAKEARSLQQDAEAMPGDEAKESKVEKAPVYKTTSAAALKSSPKPNSPEAEAPKPADKAAPTSAPEQKSESKQPDKGES</sequence>
<dbReference type="NCBIfam" id="TIGR01410">
    <property type="entry name" value="tatB"/>
    <property type="match status" value="1"/>
</dbReference>
<dbReference type="AlphaFoldDB" id="A0A839SSU6"/>
<evidence type="ECO:0000256" key="8">
    <source>
        <dbReference type="ARBA" id="ARBA00023136"/>
    </source>
</evidence>
<keyword evidence="5 9" id="KW-0653">Protein transport</keyword>
<keyword evidence="2 9" id="KW-0813">Transport</keyword>
<dbReference type="PANTHER" id="PTHR33162">
    <property type="entry name" value="SEC-INDEPENDENT PROTEIN TRANSLOCASE PROTEIN TATA, CHLOROPLASTIC"/>
    <property type="match status" value="1"/>
</dbReference>
<keyword evidence="8 9" id="KW-0472">Membrane</keyword>
<dbReference type="InterPro" id="IPR003369">
    <property type="entry name" value="TatA/B/E"/>
</dbReference>
<evidence type="ECO:0000256" key="7">
    <source>
        <dbReference type="ARBA" id="ARBA00023010"/>
    </source>
</evidence>
<comment type="similarity">
    <text evidence="9">Belongs to the TatB family.</text>
</comment>
<evidence type="ECO:0000256" key="6">
    <source>
        <dbReference type="ARBA" id="ARBA00022989"/>
    </source>
</evidence>
<evidence type="ECO:0000256" key="10">
    <source>
        <dbReference type="SAM" id="MobiDB-lite"/>
    </source>
</evidence>
<dbReference type="Pfam" id="PF02416">
    <property type="entry name" value="TatA_B_E"/>
    <property type="match status" value="1"/>
</dbReference>
<evidence type="ECO:0000256" key="5">
    <source>
        <dbReference type="ARBA" id="ARBA00022927"/>
    </source>
</evidence>
<evidence type="ECO:0000256" key="9">
    <source>
        <dbReference type="HAMAP-Rule" id="MF_00237"/>
    </source>
</evidence>
<keyword evidence="7 9" id="KW-0811">Translocation</keyword>
<feature type="transmembrane region" description="Helical" evidence="11">
    <location>
        <begin position="6"/>
        <end position="22"/>
    </location>
</feature>
<comment type="caution">
    <text evidence="12">The sequence shown here is derived from an EMBL/GenBank/DDBJ whole genome shotgun (WGS) entry which is preliminary data.</text>
</comment>
<evidence type="ECO:0000256" key="2">
    <source>
        <dbReference type="ARBA" id="ARBA00022448"/>
    </source>
</evidence>